<feature type="compositionally biased region" description="Acidic residues" evidence="8">
    <location>
        <begin position="68"/>
        <end position="82"/>
    </location>
</feature>
<proteinExistence type="predicted"/>
<dbReference type="EMBL" id="JARBHB010000003">
    <property type="protein sequence ID" value="KAJ8887989.1"/>
    <property type="molecule type" value="Genomic_DNA"/>
</dbReference>
<keyword evidence="4 7" id="KW-0863">Zinc-finger</keyword>
<dbReference type="PANTHER" id="PTHR24394">
    <property type="entry name" value="ZINC FINGER PROTEIN"/>
    <property type="match status" value="1"/>
</dbReference>
<feature type="region of interest" description="Disordered" evidence="8">
    <location>
        <begin position="65"/>
        <end position="89"/>
    </location>
</feature>
<protein>
    <recommendedName>
        <fullName evidence="9">C2H2-type domain-containing protein</fullName>
    </recommendedName>
</protein>
<dbReference type="SUPFAM" id="SSF57667">
    <property type="entry name" value="beta-beta-alpha zinc fingers"/>
    <property type="match status" value="1"/>
</dbReference>
<organism evidence="10 11">
    <name type="scientific">Dryococelus australis</name>
    <dbReference type="NCBI Taxonomy" id="614101"/>
    <lineage>
        <taxon>Eukaryota</taxon>
        <taxon>Metazoa</taxon>
        <taxon>Ecdysozoa</taxon>
        <taxon>Arthropoda</taxon>
        <taxon>Hexapoda</taxon>
        <taxon>Insecta</taxon>
        <taxon>Pterygota</taxon>
        <taxon>Neoptera</taxon>
        <taxon>Polyneoptera</taxon>
        <taxon>Phasmatodea</taxon>
        <taxon>Verophasmatodea</taxon>
        <taxon>Anareolatae</taxon>
        <taxon>Phasmatidae</taxon>
        <taxon>Eurycanthinae</taxon>
        <taxon>Dryococelus</taxon>
    </lineage>
</organism>
<evidence type="ECO:0000256" key="4">
    <source>
        <dbReference type="ARBA" id="ARBA00022771"/>
    </source>
</evidence>
<sequence>MYVCWIHRDERPYHCEVCKAAFRRSFALKNHMTLHTGVRAYVCEVCGKDFRMHQELTKHLRVCHSDRDGDEPEEQQDDDDPAECTLAKD</sequence>
<dbReference type="InterPro" id="IPR013087">
    <property type="entry name" value="Znf_C2H2_type"/>
</dbReference>
<evidence type="ECO:0000256" key="1">
    <source>
        <dbReference type="ARBA" id="ARBA00004123"/>
    </source>
</evidence>
<accession>A0ABQ9HUD9</accession>
<dbReference type="Gene3D" id="3.30.160.60">
    <property type="entry name" value="Classic Zinc Finger"/>
    <property type="match status" value="2"/>
</dbReference>
<keyword evidence="5" id="KW-0862">Zinc</keyword>
<evidence type="ECO:0000256" key="6">
    <source>
        <dbReference type="ARBA" id="ARBA00023242"/>
    </source>
</evidence>
<keyword evidence="11" id="KW-1185">Reference proteome</keyword>
<evidence type="ECO:0000256" key="8">
    <source>
        <dbReference type="SAM" id="MobiDB-lite"/>
    </source>
</evidence>
<gene>
    <name evidence="10" type="ORF">PR048_007474</name>
</gene>
<dbReference type="Pfam" id="PF00096">
    <property type="entry name" value="zf-C2H2"/>
    <property type="match status" value="2"/>
</dbReference>
<dbReference type="Proteomes" id="UP001159363">
    <property type="component" value="Chromosome 3"/>
</dbReference>
<dbReference type="PROSITE" id="PS00028">
    <property type="entry name" value="ZINC_FINGER_C2H2_1"/>
    <property type="match status" value="2"/>
</dbReference>
<keyword evidence="3" id="KW-0677">Repeat</keyword>
<feature type="domain" description="C2H2-type" evidence="9">
    <location>
        <begin position="41"/>
        <end position="69"/>
    </location>
</feature>
<dbReference type="SMART" id="SM00355">
    <property type="entry name" value="ZnF_C2H2"/>
    <property type="match status" value="2"/>
</dbReference>
<evidence type="ECO:0000259" key="9">
    <source>
        <dbReference type="PROSITE" id="PS50157"/>
    </source>
</evidence>
<evidence type="ECO:0000256" key="3">
    <source>
        <dbReference type="ARBA" id="ARBA00022737"/>
    </source>
</evidence>
<evidence type="ECO:0000313" key="10">
    <source>
        <dbReference type="EMBL" id="KAJ8887989.1"/>
    </source>
</evidence>
<evidence type="ECO:0000313" key="11">
    <source>
        <dbReference type="Proteomes" id="UP001159363"/>
    </source>
</evidence>
<dbReference type="PANTHER" id="PTHR24394:SF29">
    <property type="entry name" value="MYONEURIN"/>
    <property type="match status" value="1"/>
</dbReference>
<dbReference type="PROSITE" id="PS50157">
    <property type="entry name" value="ZINC_FINGER_C2H2_2"/>
    <property type="match status" value="2"/>
</dbReference>
<comment type="subcellular location">
    <subcellularLocation>
        <location evidence="1">Nucleus</location>
    </subcellularLocation>
</comment>
<keyword evidence="2" id="KW-0479">Metal-binding</keyword>
<reference evidence="10 11" key="1">
    <citation type="submission" date="2023-02" db="EMBL/GenBank/DDBJ databases">
        <title>LHISI_Scaffold_Assembly.</title>
        <authorList>
            <person name="Stuart O.P."/>
            <person name="Cleave R."/>
            <person name="Magrath M.J.L."/>
            <person name="Mikheyev A.S."/>
        </authorList>
    </citation>
    <scope>NUCLEOTIDE SEQUENCE [LARGE SCALE GENOMIC DNA]</scope>
    <source>
        <strain evidence="10">Daus_M_001</strain>
        <tissue evidence="10">Leg muscle</tissue>
    </source>
</reference>
<keyword evidence="6" id="KW-0539">Nucleus</keyword>
<evidence type="ECO:0000256" key="5">
    <source>
        <dbReference type="ARBA" id="ARBA00022833"/>
    </source>
</evidence>
<feature type="domain" description="C2H2-type" evidence="9">
    <location>
        <begin position="13"/>
        <end position="40"/>
    </location>
</feature>
<comment type="caution">
    <text evidence="10">The sequence shown here is derived from an EMBL/GenBank/DDBJ whole genome shotgun (WGS) entry which is preliminary data.</text>
</comment>
<evidence type="ECO:0000256" key="7">
    <source>
        <dbReference type="PROSITE-ProRule" id="PRU00042"/>
    </source>
</evidence>
<name>A0ABQ9HUD9_9NEOP</name>
<evidence type="ECO:0000256" key="2">
    <source>
        <dbReference type="ARBA" id="ARBA00022723"/>
    </source>
</evidence>
<dbReference type="InterPro" id="IPR036236">
    <property type="entry name" value="Znf_C2H2_sf"/>
</dbReference>